<organism evidence="2 3">
    <name type="scientific">Jannaschia aquimarina</name>
    <dbReference type="NCBI Taxonomy" id="935700"/>
    <lineage>
        <taxon>Bacteria</taxon>
        <taxon>Pseudomonadati</taxon>
        <taxon>Pseudomonadota</taxon>
        <taxon>Alphaproteobacteria</taxon>
        <taxon>Rhodobacterales</taxon>
        <taxon>Roseobacteraceae</taxon>
        <taxon>Jannaschia</taxon>
    </lineage>
</organism>
<dbReference type="AlphaFoldDB" id="A0A0D1EQW4"/>
<comment type="caution">
    <text evidence="2">The sequence shown here is derived from an EMBL/GenBank/DDBJ whole genome shotgun (WGS) entry which is preliminary data.</text>
</comment>
<dbReference type="RefSeq" id="WP_043917029.1">
    <property type="nucleotide sequence ID" value="NZ_FZPF01000003.1"/>
</dbReference>
<keyword evidence="3" id="KW-1185">Reference proteome</keyword>
<evidence type="ECO:0008006" key="4">
    <source>
        <dbReference type="Google" id="ProtNLM"/>
    </source>
</evidence>
<dbReference type="OrthoDB" id="7848279at2"/>
<feature type="signal peptide" evidence="1">
    <location>
        <begin position="1"/>
        <end position="18"/>
    </location>
</feature>
<proteinExistence type="predicted"/>
<keyword evidence="1" id="KW-0732">Signal</keyword>
<dbReference type="Gene3D" id="2.60.120.380">
    <property type="match status" value="2"/>
</dbReference>
<evidence type="ECO:0000256" key="1">
    <source>
        <dbReference type="SAM" id="SignalP"/>
    </source>
</evidence>
<dbReference type="Proteomes" id="UP000032232">
    <property type="component" value="Unassembled WGS sequence"/>
</dbReference>
<sequence length="407" mass="42564">MRLVLTVLATCAALPAAAEEAPFCGGISLVGSWVGGASETSDLTGADQLVDLAARVPIAGHAVHLFSLSEPGTVRADIRAVPDGDPYAAIYDETGNEVASDDDSGGDLGARIVADLPAGTYCLASRSYETSILDVSVLLGPADLFEYGDLLPPTRVVAPETGGCGADDVALFSETPVDAATLETPIAMTAPAAAQPALQFALAQEDLAMTITAVSETGDPLIRLRGPSGEILEENDDFDGLNARIDLRDPPGLGVYCVEVEDLDDGGTPITVTLGAFDPVAERLRRLARMDFAPGPDDPVQPEHLGELQTELVATAPSSQDAIWFTMDLPQGGLMVLEAVATDADPELRIFDRAGREVAHGDDSFGSFDSFVAYRAAPGRYTIGVRARGDDPSGEIRLLAERFVPAQ</sequence>
<gene>
    <name evidence="2" type="ORF">jaqu_01600</name>
</gene>
<dbReference type="PATRIC" id="fig|935700.4.peg.179"/>
<name>A0A0D1EQW4_9RHOB</name>
<reference evidence="2 3" key="1">
    <citation type="submission" date="2015-02" db="EMBL/GenBank/DDBJ databases">
        <title>Genome Sequence of Jannaschia aquimarina DSM28248, a member of the Roseobacter clade.</title>
        <authorList>
            <person name="Voget S."/>
            <person name="Daniel R."/>
        </authorList>
    </citation>
    <scope>NUCLEOTIDE SEQUENCE [LARGE SCALE GENOMIC DNA]</scope>
    <source>
        <strain evidence="2 3">GSW-M26</strain>
    </source>
</reference>
<accession>A0A0D1EQW4</accession>
<dbReference type="STRING" id="935700.jaqu_01600"/>
<dbReference type="EMBL" id="JYFE01000005">
    <property type="protein sequence ID" value="KIT18035.1"/>
    <property type="molecule type" value="Genomic_DNA"/>
</dbReference>
<protein>
    <recommendedName>
        <fullName evidence="4">Peptidase C-terminal archaeal/bacterial domain-containing protein</fullName>
    </recommendedName>
</protein>
<evidence type="ECO:0000313" key="3">
    <source>
        <dbReference type="Proteomes" id="UP000032232"/>
    </source>
</evidence>
<evidence type="ECO:0000313" key="2">
    <source>
        <dbReference type="EMBL" id="KIT18035.1"/>
    </source>
</evidence>
<feature type="chain" id="PRO_5002230096" description="Peptidase C-terminal archaeal/bacterial domain-containing protein" evidence="1">
    <location>
        <begin position="19"/>
        <end position="407"/>
    </location>
</feature>